<dbReference type="EMBL" id="JANRMS010000275">
    <property type="protein sequence ID" value="KAJ3542814.1"/>
    <property type="molecule type" value="Genomic_DNA"/>
</dbReference>
<evidence type="ECO:0000313" key="2">
    <source>
        <dbReference type="Proteomes" id="UP001148629"/>
    </source>
</evidence>
<proteinExistence type="predicted"/>
<evidence type="ECO:0000313" key="1">
    <source>
        <dbReference type="EMBL" id="KAJ3542814.1"/>
    </source>
</evidence>
<organism evidence="1 2">
    <name type="scientific">Fusarium decemcellulare</name>
    <dbReference type="NCBI Taxonomy" id="57161"/>
    <lineage>
        <taxon>Eukaryota</taxon>
        <taxon>Fungi</taxon>
        <taxon>Dikarya</taxon>
        <taxon>Ascomycota</taxon>
        <taxon>Pezizomycotina</taxon>
        <taxon>Sordariomycetes</taxon>
        <taxon>Hypocreomycetidae</taxon>
        <taxon>Hypocreales</taxon>
        <taxon>Nectriaceae</taxon>
        <taxon>Fusarium</taxon>
        <taxon>Fusarium decemcellulare species complex</taxon>
    </lineage>
</organism>
<dbReference type="Proteomes" id="UP001148629">
    <property type="component" value="Unassembled WGS sequence"/>
</dbReference>
<comment type="caution">
    <text evidence="1">The sequence shown here is derived from an EMBL/GenBank/DDBJ whole genome shotgun (WGS) entry which is preliminary data.</text>
</comment>
<accession>A0ACC1SML9</accession>
<sequence length="445" mass="49510">MDGTKTVGNFKVIVVGGGPVGLTAAHALHLAGIDFIVLERRSDVVEDKGASLAVWPQTFRVLHQFGILEKVLSVGSELHHHLSLTSNGYAFKEGTRWRLLRENHGYGPVAFHRADLIEAMYNGLPVSAKERVLTNKKLVDIEASETGVRVICADGSLYEGSIVIGADGVHSKTRHIMRQMALKDDPRRDWDPEEPFVANYRVLFGAFPTPSDPGLGYDTQAQDKSITYLSGSERSWFFLCDKLPKPTTERVSYTKEDIEAQYNEFADFHLTETTKVKDVWPRMLGAGMTNLEEGIAKHWSLSRMVLVGDACHKFTVQLGLGFNNGVQDIVVLCNNLRDAVCAAPDGNPDASTLTQVFEAYEAVRKSSASSLMADFTHSATETRMHGWATWRYYILGRFLTVPKFMENLGVKFVIAPEVLKAQVLDYVSKEEPFTGKLSWLHPMKA</sequence>
<name>A0ACC1SML9_9HYPO</name>
<protein>
    <submittedName>
        <fullName evidence="1">Uncharacterized protein</fullName>
    </submittedName>
</protein>
<keyword evidence="2" id="KW-1185">Reference proteome</keyword>
<reference evidence="1" key="1">
    <citation type="submission" date="2022-08" db="EMBL/GenBank/DDBJ databases">
        <title>Genome Sequence of Fusarium decemcellulare.</title>
        <authorList>
            <person name="Buettner E."/>
        </authorList>
    </citation>
    <scope>NUCLEOTIDE SEQUENCE</scope>
    <source>
        <strain evidence="1">Babe19</strain>
    </source>
</reference>
<gene>
    <name evidence="1" type="ORF">NM208_g3898</name>
</gene>